<feature type="non-terminal residue" evidence="1">
    <location>
        <position position="131"/>
    </location>
</feature>
<protein>
    <submittedName>
        <fullName evidence="1">Uncharacterized protein</fullName>
    </submittedName>
</protein>
<sequence length="131" mass="15614">MTIDKYYDITKSKKIEIPFMTNKEAFEEYEKGWGYSFVYSLTEIRDIFLMVKQHEVISIPDFRDNFIVGKVPYSKTKWEERRVLEILNALINFGLIDKEYHVLKSNYFTDSSVGTPLTQSEKNIFKEIYLN</sequence>
<gene>
    <name evidence="1" type="ORF">EZS27_028389</name>
</gene>
<evidence type="ECO:0000313" key="1">
    <source>
        <dbReference type="EMBL" id="KAA6322026.1"/>
    </source>
</evidence>
<dbReference type="AlphaFoldDB" id="A0A5J4QJA2"/>
<comment type="caution">
    <text evidence="1">The sequence shown here is derived from an EMBL/GenBank/DDBJ whole genome shotgun (WGS) entry which is preliminary data.</text>
</comment>
<name>A0A5J4QJA2_9ZZZZ</name>
<dbReference type="EMBL" id="SNRY01003148">
    <property type="protein sequence ID" value="KAA6322026.1"/>
    <property type="molecule type" value="Genomic_DNA"/>
</dbReference>
<proteinExistence type="predicted"/>
<reference evidence="1" key="1">
    <citation type="submission" date="2019-03" db="EMBL/GenBank/DDBJ databases">
        <title>Single cell metagenomics reveals metabolic interactions within the superorganism composed of flagellate Streblomastix strix and complex community of Bacteroidetes bacteria on its surface.</title>
        <authorList>
            <person name="Treitli S.C."/>
            <person name="Kolisko M."/>
            <person name="Husnik F."/>
            <person name="Keeling P."/>
            <person name="Hampl V."/>
        </authorList>
    </citation>
    <scope>NUCLEOTIDE SEQUENCE</scope>
    <source>
        <strain evidence="1">STM</strain>
    </source>
</reference>
<accession>A0A5J4QJA2</accession>
<organism evidence="1">
    <name type="scientific">termite gut metagenome</name>
    <dbReference type="NCBI Taxonomy" id="433724"/>
    <lineage>
        <taxon>unclassified sequences</taxon>
        <taxon>metagenomes</taxon>
        <taxon>organismal metagenomes</taxon>
    </lineage>
</organism>